<keyword evidence="2" id="KW-1185">Reference proteome</keyword>
<dbReference type="PANTHER" id="PTHR47018:SF2">
    <property type="entry name" value="TESMIN_TSO1-LIKE CXC DOMAIN-CONTAINING PROTEIN"/>
    <property type="match status" value="1"/>
</dbReference>
<proteinExistence type="predicted"/>
<dbReference type="OrthoDB" id="6177141at2759"/>
<gene>
    <name evidence="1" type="ORF">MCOR_58247</name>
</gene>
<evidence type="ECO:0000313" key="1">
    <source>
        <dbReference type="EMBL" id="CAC5426551.1"/>
    </source>
</evidence>
<name>A0A6J8F521_MYTCO</name>
<evidence type="ECO:0000313" key="2">
    <source>
        <dbReference type="Proteomes" id="UP000507470"/>
    </source>
</evidence>
<dbReference type="PANTHER" id="PTHR47018">
    <property type="entry name" value="CXC DOMAIN-CONTAINING PROTEIN-RELATED"/>
    <property type="match status" value="1"/>
</dbReference>
<protein>
    <submittedName>
        <fullName evidence="1">Uncharacterized protein</fullName>
    </submittedName>
</protein>
<sequence>MKPVICEDGLKIDLYQPGLGGVKGSNFHPERECGPCRICQKHSIYFYRHLLKNEQSDIVINYIQQKYGLIENDCICKACFLKSERAASSNRNEQDVPIIKKKKVQCTLHSLEMCSPDISHLRPSPISLDKINYVFDTNMTDYEGFEIFLCDSHFMKATRFESSHDKCTICNSNLNRKYKLRFDKTDKLLNYFQDKNLTPVDLSKNSDICKQCFTSITNVFDSDAFVEILSREKIIDILTKASNSSLPIYFDNNSTKCFEKLVVKICNDLLERKALLISDIVQCYTDFGGNFVSDQLRNQNRLLCNKLNTLFGDSIKCKYDRQGTIILMKGLNIVSCLIDSLGELKKFKTCTSHDENTLEEKVQIDDANVLKNAAEIIEIKNTNISQFSQIVNICCCLVYKTDFKCNKFQILIADIIDKFTYSSTVCFNLLNKFGICVSKQTYERYQTQIVEERKSNSINCSKCQFQIASVDNINKRSFYSAVKSTDAHRGFDGTSIQLVIPKPSIEFLPEEKQQYLKGNIYLYGEDEYRSINSFQDNDSKVSLYKSIAILMDYGLLTSERDNDGMCTSDIAKIMENCLTNTVMDQSLREKLSDPYYLSDENFSKVSKFSPDEHINHELYLFNTRREADLVDLAAVSFATGDWHILKNHQRMLMKLYLDAGLKDFIEIFHQGATANSVIQAVNFDKTHEFLLQFWESLFRFQIETVIKYFHFNHEQNDNFIHIKRVSDILSDDTLSPSEKIKYKKQMQFFQNFSVEYKELLGQLCEENENWRFWYTSLSKHCFTYIAYFLAIRSGDWELRNFCIKEETKITQITEKANIMTDFYHII</sequence>
<dbReference type="EMBL" id="CACVKT020010436">
    <property type="protein sequence ID" value="CAC5426551.1"/>
    <property type="molecule type" value="Genomic_DNA"/>
</dbReference>
<accession>A0A6J8F521</accession>
<dbReference type="Proteomes" id="UP000507470">
    <property type="component" value="Unassembled WGS sequence"/>
</dbReference>
<organism evidence="1 2">
    <name type="scientific">Mytilus coruscus</name>
    <name type="common">Sea mussel</name>
    <dbReference type="NCBI Taxonomy" id="42192"/>
    <lineage>
        <taxon>Eukaryota</taxon>
        <taxon>Metazoa</taxon>
        <taxon>Spiralia</taxon>
        <taxon>Lophotrochozoa</taxon>
        <taxon>Mollusca</taxon>
        <taxon>Bivalvia</taxon>
        <taxon>Autobranchia</taxon>
        <taxon>Pteriomorphia</taxon>
        <taxon>Mytilida</taxon>
        <taxon>Mytiloidea</taxon>
        <taxon>Mytilidae</taxon>
        <taxon>Mytilinae</taxon>
        <taxon>Mytilus</taxon>
    </lineage>
</organism>
<dbReference type="AlphaFoldDB" id="A0A6J8F521"/>
<reference evidence="1 2" key="1">
    <citation type="submission" date="2020-06" db="EMBL/GenBank/DDBJ databases">
        <authorList>
            <person name="Li R."/>
            <person name="Bekaert M."/>
        </authorList>
    </citation>
    <scope>NUCLEOTIDE SEQUENCE [LARGE SCALE GENOMIC DNA]</scope>
    <source>
        <strain evidence="2">wild</strain>
    </source>
</reference>